<organism evidence="3 4">
    <name type="scientific">Corynebacterium mycetoides</name>
    <dbReference type="NCBI Taxonomy" id="38302"/>
    <lineage>
        <taxon>Bacteria</taxon>
        <taxon>Bacillati</taxon>
        <taxon>Actinomycetota</taxon>
        <taxon>Actinomycetes</taxon>
        <taxon>Mycobacteriales</taxon>
        <taxon>Corynebacteriaceae</taxon>
        <taxon>Corynebacterium</taxon>
    </lineage>
</organism>
<dbReference type="Proteomes" id="UP000199350">
    <property type="component" value="Chromosome I"/>
</dbReference>
<accession>A0A1G9N6C5</accession>
<dbReference type="GO" id="GO:0008408">
    <property type="term" value="F:3'-5' exonuclease activity"/>
    <property type="evidence" value="ECO:0007669"/>
    <property type="project" value="TreeGrafter"/>
</dbReference>
<dbReference type="SMART" id="SM00479">
    <property type="entry name" value="EXOIII"/>
    <property type="match status" value="1"/>
</dbReference>
<evidence type="ECO:0000313" key="3">
    <source>
        <dbReference type="EMBL" id="SDL81841.1"/>
    </source>
</evidence>
<sequence length="499" mass="51673">MESADNAPALPAGDALSTNGATIFADGATLVARPTPLRAALTGSAADVRIDASALAGVRVNDGDAYRGAVCDVEHSDGTLVVRFVPGDTAGPQQLDELVQALRSGRIPDSTSASGGAGAGDGDGASAGIPGFDLVGFDVETANQNWGSICQIGLVRVIDGVEVKRASWLCTPPKGMDQFDPSNVAIHGISAEDVAGQPSVAQRIDQLVDFVGDLPLVAHNAQFDATALRDACRAVGRDIPTVMFACTLAQSRAAKLDVANHRLPTLAEKFGVGLDNHHDACEDAAACAGIMVGLARDAGHEGSLMSYVHSTGFSMGVIAPERVTPVLRDRSGAARALQAELAHGGVVTPRGSNQHSPAADGSPATAADSSRPGARTAPSGEQERSARGPAPWQSVATPDTVPEPNPDADPNAPLYGHNVTLTGEFEPFDKGQLWAGIADQGGQVGKNVTKKTTILVTGEWATTTTKEKRARELMDKGQEIEIWPAQRLFDALGLEQPPF</sequence>
<dbReference type="Gene3D" id="3.40.50.10190">
    <property type="entry name" value="BRCT domain"/>
    <property type="match status" value="1"/>
</dbReference>
<name>A0A1G9N6C5_9CORY</name>
<feature type="domain" description="BRCT" evidence="2">
    <location>
        <begin position="409"/>
        <end position="492"/>
    </location>
</feature>
<dbReference type="AlphaFoldDB" id="A0A1G9N6C5"/>
<keyword evidence="4" id="KW-1185">Reference proteome</keyword>
<dbReference type="PANTHER" id="PTHR30231">
    <property type="entry name" value="DNA POLYMERASE III SUBUNIT EPSILON"/>
    <property type="match status" value="1"/>
</dbReference>
<proteinExistence type="predicted"/>
<dbReference type="GO" id="GO:0003676">
    <property type="term" value="F:nucleic acid binding"/>
    <property type="evidence" value="ECO:0007669"/>
    <property type="project" value="InterPro"/>
</dbReference>
<dbReference type="EMBL" id="LT629700">
    <property type="protein sequence ID" value="SDL81841.1"/>
    <property type="molecule type" value="Genomic_DNA"/>
</dbReference>
<dbReference type="InterPro" id="IPR036420">
    <property type="entry name" value="BRCT_dom_sf"/>
</dbReference>
<evidence type="ECO:0000313" key="4">
    <source>
        <dbReference type="Proteomes" id="UP000199350"/>
    </source>
</evidence>
<protein>
    <submittedName>
        <fullName evidence="3">DNA polymerase-3 subunit epsilon</fullName>
    </submittedName>
</protein>
<dbReference type="InterPro" id="IPR013520">
    <property type="entry name" value="Ribonucl_H"/>
</dbReference>
<dbReference type="Gene3D" id="3.30.420.10">
    <property type="entry name" value="Ribonuclease H-like superfamily/Ribonuclease H"/>
    <property type="match status" value="1"/>
</dbReference>
<dbReference type="Pfam" id="PF00929">
    <property type="entry name" value="RNase_T"/>
    <property type="match status" value="1"/>
</dbReference>
<dbReference type="PROSITE" id="PS50172">
    <property type="entry name" value="BRCT"/>
    <property type="match status" value="1"/>
</dbReference>
<dbReference type="GO" id="GO:0005829">
    <property type="term" value="C:cytosol"/>
    <property type="evidence" value="ECO:0007669"/>
    <property type="project" value="TreeGrafter"/>
</dbReference>
<evidence type="ECO:0000259" key="2">
    <source>
        <dbReference type="PROSITE" id="PS50172"/>
    </source>
</evidence>
<feature type="region of interest" description="Disordered" evidence="1">
    <location>
        <begin position="343"/>
        <end position="417"/>
    </location>
</feature>
<dbReference type="SUPFAM" id="SSF52113">
    <property type="entry name" value="BRCT domain"/>
    <property type="match status" value="1"/>
</dbReference>
<evidence type="ECO:0000256" key="1">
    <source>
        <dbReference type="SAM" id="MobiDB-lite"/>
    </source>
</evidence>
<dbReference type="RefSeq" id="WP_231908516.1">
    <property type="nucleotide sequence ID" value="NZ_LT629700.1"/>
</dbReference>
<dbReference type="PANTHER" id="PTHR30231:SF42">
    <property type="entry name" value="EXONUCLEASE"/>
    <property type="match status" value="1"/>
</dbReference>
<dbReference type="InterPro" id="IPR012337">
    <property type="entry name" value="RNaseH-like_sf"/>
</dbReference>
<dbReference type="InterPro" id="IPR001357">
    <property type="entry name" value="BRCT_dom"/>
</dbReference>
<dbReference type="SUPFAM" id="SSF53098">
    <property type="entry name" value="Ribonuclease H-like"/>
    <property type="match status" value="1"/>
</dbReference>
<reference evidence="4" key="1">
    <citation type="submission" date="2016-10" db="EMBL/GenBank/DDBJ databases">
        <authorList>
            <person name="Varghese N."/>
            <person name="Submissions S."/>
        </authorList>
    </citation>
    <scope>NUCLEOTIDE SEQUENCE [LARGE SCALE GENOMIC DNA]</scope>
    <source>
        <strain evidence="4">DSM 20632</strain>
    </source>
</reference>
<dbReference type="InterPro" id="IPR036397">
    <property type="entry name" value="RNaseH_sf"/>
</dbReference>
<gene>
    <name evidence="3" type="ORF">SAMN04488535_0880</name>
</gene>
<dbReference type="STRING" id="38302.SAMN04488535_0880"/>